<comment type="caution">
    <text evidence="2">The sequence shown here is derived from an EMBL/GenBank/DDBJ whole genome shotgun (WGS) entry which is preliminary data.</text>
</comment>
<evidence type="ECO:0000313" key="3">
    <source>
        <dbReference type="Proteomes" id="UP001054945"/>
    </source>
</evidence>
<dbReference type="Proteomes" id="UP001054945">
    <property type="component" value="Unassembled WGS sequence"/>
</dbReference>
<feature type="compositionally biased region" description="Basic and acidic residues" evidence="1">
    <location>
        <begin position="33"/>
        <end position="48"/>
    </location>
</feature>
<feature type="region of interest" description="Disordered" evidence="1">
    <location>
        <begin position="91"/>
        <end position="128"/>
    </location>
</feature>
<gene>
    <name evidence="2" type="ORF">CEXT_82441</name>
</gene>
<keyword evidence="3" id="KW-1185">Reference proteome</keyword>
<protein>
    <submittedName>
        <fullName evidence="2">Uncharacterized protein</fullName>
    </submittedName>
</protein>
<sequence length="148" mass="16512">MREIPKPHSSTFPSRGGLASSRAEGTHQATGEKMVRTWHKDGTEEGRRPSHKTRPAGCFGPDFRYLRAFVQGRLTRSFPRYFEDRSCGFGVSRMQDLSNGDLEKRDSPSPVTVHSEQGDGQDSGSRGSSLNWKWTTLTPIVPALIFCL</sequence>
<reference evidence="2 3" key="1">
    <citation type="submission" date="2021-06" db="EMBL/GenBank/DDBJ databases">
        <title>Caerostris extrusa draft genome.</title>
        <authorList>
            <person name="Kono N."/>
            <person name="Arakawa K."/>
        </authorList>
    </citation>
    <scope>NUCLEOTIDE SEQUENCE [LARGE SCALE GENOMIC DNA]</scope>
</reference>
<evidence type="ECO:0000256" key="1">
    <source>
        <dbReference type="SAM" id="MobiDB-lite"/>
    </source>
</evidence>
<dbReference type="EMBL" id="BPLR01007204">
    <property type="protein sequence ID" value="GIY15150.1"/>
    <property type="molecule type" value="Genomic_DNA"/>
</dbReference>
<proteinExistence type="predicted"/>
<evidence type="ECO:0000313" key="2">
    <source>
        <dbReference type="EMBL" id="GIY15150.1"/>
    </source>
</evidence>
<accession>A0AAV4R087</accession>
<dbReference type="AlphaFoldDB" id="A0AAV4R087"/>
<organism evidence="2 3">
    <name type="scientific">Caerostris extrusa</name>
    <name type="common">Bark spider</name>
    <name type="synonym">Caerostris bankana</name>
    <dbReference type="NCBI Taxonomy" id="172846"/>
    <lineage>
        <taxon>Eukaryota</taxon>
        <taxon>Metazoa</taxon>
        <taxon>Ecdysozoa</taxon>
        <taxon>Arthropoda</taxon>
        <taxon>Chelicerata</taxon>
        <taxon>Arachnida</taxon>
        <taxon>Araneae</taxon>
        <taxon>Araneomorphae</taxon>
        <taxon>Entelegynae</taxon>
        <taxon>Araneoidea</taxon>
        <taxon>Araneidae</taxon>
        <taxon>Caerostris</taxon>
    </lineage>
</organism>
<feature type="region of interest" description="Disordered" evidence="1">
    <location>
        <begin position="1"/>
        <end position="56"/>
    </location>
</feature>
<name>A0AAV4R087_CAEEX</name>
<feature type="compositionally biased region" description="Low complexity" evidence="1">
    <location>
        <begin position="118"/>
        <end position="128"/>
    </location>
</feature>